<dbReference type="AlphaFoldDB" id="A0A183GJZ7"/>
<name>A0A183GJZ7_HELPZ</name>
<sequence>MLPLRLAVIDGQVSRGTPSPDAAAGRSSVPRKSPVQWNSMKNSAAACAQELARGQKKVRHRDTQFKPEIEKFLGRKY</sequence>
<organism evidence="3 4">
    <name type="scientific">Heligmosomoides polygyrus</name>
    <name type="common">Parasitic roundworm</name>
    <dbReference type="NCBI Taxonomy" id="6339"/>
    <lineage>
        <taxon>Eukaryota</taxon>
        <taxon>Metazoa</taxon>
        <taxon>Ecdysozoa</taxon>
        <taxon>Nematoda</taxon>
        <taxon>Chromadorea</taxon>
        <taxon>Rhabditida</taxon>
        <taxon>Rhabditina</taxon>
        <taxon>Rhabditomorpha</taxon>
        <taxon>Strongyloidea</taxon>
        <taxon>Heligmosomidae</taxon>
        <taxon>Heligmosomoides</taxon>
    </lineage>
</organism>
<feature type="region of interest" description="Disordered" evidence="1">
    <location>
        <begin position="9"/>
        <end position="38"/>
    </location>
</feature>
<evidence type="ECO:0000256" key="1">
    <source>
        <dbReference type="SAM" id="MobiDB-lite"/>
    </source>
</evidence>
<evidence type="ECO:0000313" key="4">
    <source>
        <dbReference type="WBParaSite" id="HPBE_0002300901-mRNA-1"/>
    </source>
</evidence>
<protein>
    <submittedName>
        <fullName evidence="4">40S ribosomal protein S19-binding protein 1</fullName>
    </submittedName>
</protein>
<reference evidence="4" key="2">
    <citation type="submission" date="2019-09" db="UniProtKB">
        <authorList>
            <consortium name="WormBaseParasite"/>
        </authorList>
    </citation>
    <scope>IDENTIFICATION</scope>
</reference>
<dbReference type="WBParaSite" id="HPBE_0002300901-mRNA-1">
    <property type="protein sequence ID" value="HPBE_0002300901-mRNA-1"/>
    <property type="gene ID" value="HPBE_0002300901"/>
</dbReference>
<reference evidence="2 3" key="1">
    <citation type="submission" date="2018-11" db="EMBL/GenBank/DDBJ databases">
        <authorList>
            <consortium name="Pathogen Informatics"/>
        </authorList>
    </citation>
    <scope>NUCLEOTIDE SEQUENCE [LARGE SCALE GENOMIC DNA]</scope>
</reference>
<dbReference type="EMBL" id="UZAH01034583">
    <property type="protein sequence ID" value="VDP36002.1"/>
    <property type="molecule type" value="Genomic_DNA"/>
</dbReference>
<gene>
    <name evidence="2" type="ORF">HPBE_LOCUS23008</name>
</gene>
<keyword evidence="3" id="KW-1185">Reference proteome</keyword>
<dbReference type="Proteomes" id="UP000050761">
    <property type="component" value="Unassembled WGS sequence"/>
</dbReference>
<accession>A0A3P8CB61</accession>
<proteinExistence type="predicted"/>
<accession>A0A183GJZ7</accession>
<evidence type="ECO:0000313" key="2">
    <source>
        <dbReference type="EMBL" id="VDP36002.1"/>
    </source>
</evidence>
<evidence type="ECO:0000313" key="3">
    <source>
        <dbReference type="Proteomes" id="UP000050761"/>
    </source>
</evidence>